<name>A0A261FU18_9BIFI</name>
<dbReference type="Gene3D" id="1.20.1270.210">
    <property type="match status" value="1"/>
</dbReference>
<dbReference type="InterPro" id="IPR006944">
    <property type="entry name" value="Phage/GTA_portal"/>
</dbReference>
<sequence length="377" mass="41424">MRGMGFRDRFASLMARSMPAVTAARRETPAPPSLPARMPADHEPTGLIQVFRAVQVLETAVSALPIVQLDRAGRQSIADGIVNSPSLDMTRRELVSYLVACLATDGNLFLLKRRVGDKVIDVMPLPPREVAVTDMSADPRRSDIRYSWRGLTFGREDVIHKRLVAVPGRLRGLGPIGSCRVELEGMADTRDFAANWREEAGVPSGIYTTEVEISDEEADDAKRRIMSAKSGQPLVLGKNVRYARTLLSPEDMQFVQSRQFDGVQVARLFGIPANLMLTGTDGSSLTYTNIEQSWIEFSSYTLAAYADPICEALGELLPGRRAVAMDWDSSRRSDTGTRYAAYKTALEAGFLTVGEVRAREGLAPLETQPDKETSNAQ</sequence>
<dbReference type="Pfam" id="PF04860">
    <property type="entry name" value="Phage_portal"/>
    <property type="match status" value="1"/>
</dbReference>
<dbReference type="EMBL" id="MWWX01000004">
    <property type="protein sequence ID" value="OZG62684.1"/>
    <property type="molecule type" value="Genomic_DNA"/>
</dbReference>
<keyword evidence="2" id="KW-1185">Reference proteome</keyword>
<protein>
    <submittedName>
        <fullName evidence="1">Phage portal protein</fullName>
    </submittedName>
</protein>
<evidence type="ECO:0000313" key="2">
    <source>
        <dbReference type="Proteomes" id="UP000216352"/>
    </source>
</evidence>
<dbReference type="AlphaFoldDB" id="A0A261FU18"/>
<gene>
    <name evidence="1" type="ORF">BLEM_0601</name>
</gene>
<dbReference type="STRING" id="1603886.GCA_001895165_01306"/>
<reference evidence="1 2" key="1">
    <citation type="journal article" date="2017" name="BMC Genomics">
        <title>Comparative genomic and phylogenomic analyses of the Bifidobacteriaceae family.</title>
        <authorList>
            <person name="Lugli G.A."/>
            <person name="Milani C."/>
            <person name="Turroni F."/>
            <person name="Duranti S."/>
            <person name="Mancabelli L."/>
            <person name="Mangifesta M."/>
            <person name="Ferrario C."/>
            <person name="Modesto M."/>
            <person name="Mattarelli P."/>
            <person name="Jiri K."/>
            <person name="van Sinderen D."/>
            <person name="Ventura M."/>
        </authorList>
    </citation>
    <scope>NUCLEOTIDE SEQUENCE [LARGE SCALE GENOMIC DNA]</scope>
    <source>
        <strain evidence="1 2">DSM 28807</strain>
    </source>
</reference>
<evidence type="ECO:0000313" key="1">
    <source>
        <dbReference type="EMBL" id="OZG62684.1"/>
    </source>
</evidence>
<comment type="caution">
    <text evidence="1">The sequence shown here is derived from an EMBL/GenBank/DDBJ whole genome shotgun (WGS) entry which is preliminary data.</text>
</comment>
<proteinExistence type="predicted"/>
<dbReference type="Proteomes" id="UP000216352">
    <property type="component" value="Unassembled WGS sequence"/>
</dbReference>
<organism evidence="1 2">
    <name type="scientific">Bifidobacterium lemurum</name>
    <dbReference type="NCBI Taxonomy" id="1603886"/>
    <lineage>
        <taxon>Bacteria</taxon>
        <taxon>Bacillati</taxon>
        <taxon>Actinomycetota</taxon>
        <taxon>Actinomycetes</taxon>
        <taxon>Bifidobacteriales</taxon>
        <taxon>Bifidobacteriaceae</taxon>
        <taxon>Bifidobacterium</taxon>
    </lineage>
</organism>
<accession>A0A261FU18</accession>